<dbReference type="EMBL" id="HBFB01008472">
    <property type="protein sequence ID" value="CAD8671566.1"/>
    <property type="molecule type" value="Transcribed_RNA"/>
</dbReference>
<dbReference type="PROSITE" id="PS50011">
    <property type="entry name" value="PROTEIN_KINASE_DOM"/>
    <property type="match status" value="1"/>
</dbReference>
<dbReference type="InterPro" id="IPR051681">
    <property type="entry name" value="Ser/Thr_Kinases-Pseudokinases"/>
</dbReference>
<dbReference type="Pfam" id="PF00069">
    <property type="entry name" value="Pkinase"/>
    <property type="match status" value="1"/>
</dbReference>
<dbReference type="InterPro" id="IPR011009">
    <property type="entry name" value="Kinase-like_dom_sf"/>
</dbReference>
<proteinExistence type="predicted"/>
<sequence>MSAHLDAGATHVSQYSRGTPYYVAPEVLNNAQVTRASDIYSLGVLMWEVYNNEAPWRRDKDGQYHPNPRFPAQWRCEAPAVFKTLVQRCLQQDSTTRPTADELAAALDALAVTAASLAKAHEQGPAAP</sequence>
<dbReference type="PANTHER" id="PTHR44329:SF214">
    <property type="entry name" value="PROTEIN KINASE DOMAIN-CONTAINING PROTEIN"/>
    <property type="match status" value="1"/>
</dbReference>
<evidence type="ECO:0000259" key="1">
    <source>
        <dbReference type="PROSITE" id="PS50011"/>
    </source>
</evidence>
<name>A0A7S0RAV9_9CHLO</name>
<dbReference type="SUPFAM" id="SSF56112">
    <property type="entry name" value="Protein kinase-like (PK-like)"/>
    <property type="match status" value="1"/>
</dbReference>
<dbReference type="Gene3D" id="1.10.510.10">
    <property type="entry name" value="Transferase(Phosphotransferase) domain 1"/>
    <property type="match status" value="1"/>
</dbReference>
<organism evidence="2">
    <name type="scientific">Chlamydomonas leiostraca</name>
    <dbReference type="NCBI Taxonomy" id="1034604"/>
    <lineage>
        <taxon>Eukaryota</taxon>
        <taxon>Viridiplantae</taxon>
        <taxon>Chlorophyta</taxon>
        <taxon>core chlorophytes</taxon>
        <taxon>Chlorophyceae</taxon>
        <taxon>CS clade</taxon>
        <taxon>Chlamydomonadales</taxon>
        <taxon>Chlamydomonadaceae</taxon>
        <taxon>Chlamydomonas</taxon>
    </lineage>
</organism>
<dbReference type="AlphaFoldDB" id="A0A7S0RAV9"/>
<dbReference type="GO" id="GO:0004674">
    <property type="term" value="F:protein serine/threonine kinase activity"/>
    <property type="evidence" value="ECO:0007669"/>
    <property type="project" value="TreeGrafter"/>
</dbReference>
<dbReference type="PANTHER" id="PTHR44329">
    <property type="entry name" value="SERINE/THREONINE-PROTEIN KINASE TNNI3K-RELATED"/>
    <property type="match status" value="1"/>
</dbReference>
<dbReference type="GO" id="GO:0005524">
    <property type="term" value="F:ATP binding"/>
    <property type="evidence" value="ECO:0007669"/>
    <property type="project" value="InterPro"/>
</dbReference>
<protein>
    <recommendedName>
        <fullName evidence="1">Protein kinase domain-containing protein</fullName>
    </recommendedName>
</protein>
<accession>A0A7S0RAV9</accession>
<reference evidence="2" key="1">
    <citation type="submission" date="2021-01" db="EMBL/GenBank/DDBJ databases">
        <authorList>
            <person name="Corre E."/>
            <person name="Pelletier E."/>
            <person name="Niang G."/>
            <person name="Scheremetjew M."/>
            <person name="Finn R."/>
            <person name="Kale V."/>
            <person name="Holt S."/>
            <person name="Cochrane G."/>
            <person name="Meng A."/>
            <person name="Brown T."/>
            <person name="Cohen L."/>
        </authorList>
    </citation>
    <scope>NUCLEOTIDE SEQUENCE</scope>
    <source>
        <strain evidence="2">SAG 11-49</strain>
    </source>
</reference>
<evidence type="ECO:0000313" key="2">
    <source>
        <dbReference type="EMBL" id="CAD8671566.1"/>
    </source>
</evidence>
<gene>
    <name evidence="2" type="ORF">CLEI1391_LOCUS4777</name>
</gene>
<dbReference type="InterPro" id="IPR000719">
    <property type="entry name" value="Prot_kinase_dom"/>
</dbReference>
<feature type="domain" description="Protein kinase" evidence="1">
    <location>
        <begin position="1"/>
        <end position="110"/>
    </location>
</feature>